<dbReference type="PANTHER" id="PTHR47623:SF1">
    <property type="entry name" value="OS09G0287300 PROTEIN"/>
    <property type="match status" value="1"/>
</dbReference>
<dbReference type="CDD" id="cd07040">
    <property type="entry name" value="HP"/>
    <property type="match status" value="1"/>
</dbReference>
<evidence type="ECO:0000313" key="2">
    <source>
        <dbReference type="EMBL" id="MDE1207169.1"/>
    </source>
</evidence>
<evidence type="ECO:0000313" key="3">
    <source>
        <dbReference type="Proteomes" id="UP001149303"/>
    </source>
</evidence>
<dbReference type="InterPro" id="IPR029033">
    <property type="entry name" value="His_PPase_superfam"/>
</dbReference>
<dbReference type="Proteomes" id="UP001149303">
    <property type="component" value="Unassembled WGS sequence"/>
</dbReference>
<organism evidence="2 3">
    <name type="scientific">Tenacibaculum larymnensis</name>
    <dbReference type="NCBI Taxonomy" id="2878201"/>
    <lineage>
        <taxon>Bacteria</taxon>
        <taxon>Pseudomonadati</taxon>
        <taxon>Bacteroidota</taxon>
        <taxon>Flavobacteriia</taxon>
        <taxon>Flavobacteriales</taxon>
        <taxon>Flavobacteriaceae</taxon>
        <taxon>Tenacibaculum</taxon>
    </lineage>
</organism>
<dbReference type="Gene3D" id="3.40.50.1240">
    <property type="entry name" value="Phosphoglycerate mutase-like"/>
    <property type="match status" value="1"/>
</dbReference>
<gene>
    <name evidence="2" type="ORF">LCI24_10230</name>
</gene>
<dbReference type="SUPFAM" id="SSF53254">
    <property type="entry name" value="Phosphoglycerate mutase-like"/>
    <property type="match status" value="1"/>
</dbReference>
<keyword evidence="3" id="KW-1185">Reference proteome</keyword>
<dbReference type="SMART" id="SM00855">
    <property type="entry name" value="PGAM"/>
    <property type="match status" value="1"/>
</dbReference>
<dbReference type="InterPro" id="IPR013078">
    <property type="entry name" value="His_Pase_superF_clade-1"/>
</dbReference>
<dbReference type="AlphaFoldDB" id="A0A9X4EN49"/>
<comment type="caution">
    <text evidence="2">The sequence shown here is derived from an EMBL/GenBank/DDBJ whole genome shotgun (WGS) entry which is preliminary data.</text>
</comment>
<proteinExistence type="predicted"/>
<dbReference type="Pfam" id="PF00300">
    <property type="entry name" value="His_Phos_1"/>
    <property type="match status" value="1"/>
</dbReference>
<reference evidence="2" key="1">
    <citation type="submission" date="2021-09" db="EMBL/GenBank/DDBJ databases">
        <authorList>
            <person name="Smyrli M."/>
        </authorList>
    </citation>
    <scope>NUCLEOTIDE SEQUENCE</scope>
    <source>
        <strain evidence="2">LAR25</strain>
    </source>
</reference>
<feature type="binding site" evidence="1">
    <location>
        <position position="58"/>
    </location>
    <ligand>
        <name>substrate</name>
    </ligand>
</feature>
<accession>A0A9X4EN49</accession>
<protein>
    <submittedName>
        <fullName evidence="2">Histidine phosphatase family protein</fullName>
    </submittedName>
</protein>
<evidence type="ECO:0000256" key="1">
    <source>
        <dbReference type="PIRSR" id="PIRSR613078-2"/>
    </source>
</evidence>
<dbReference type="EMBL" id="JAIWJY010000006">
    <property type="protein sequence ID" value="MDE1207169.1"/>
    <property type="molecule type" value="Genomic_DNA"/>
</dbReference>
<name>A0A9X4EN49_9FLAO</name>
<dbReference type="PANTHER" id="PTHR47623">
    <property type="entry name" value="OS09G0287300 PROTEIN"/>
    <property type="match status" value="1"/>
</dbReference>
<sequence length="162" mass="18425">MKTLYIVRHAKSSWKYESVKDIDRPLKERGINDAHLLSKYLAGEIQRPDVFLSSSANRALHTAVIFCENFGYPLSNLKIKRQLYSFSDGYLVKTVKALDDSFNSAIVFSHDHGINSFVNKFGNKPIAHVATCGVVGIEFDTKHWKDIKKGNTILVEFPKNHR</sequence>
<dbReference type="RefSeq" id="WP_274640295.1">
    <property type="nucleotide sequence ID" value="NZ_JAIWJY010000006.1"/>
</dbReference>